<organism evidence="1 2">
    <name type="scientific">Candidatus Amesbacteria bacterium GW2011_GWC2_45_19</name>
    <dbReference type="NCBI Taxonomy" id="1618366"/>
    <lineage>
        <taxon>Bacteria</taxon>
        <taxon>Candidatus Amesiibacteriota</taxon>
    </lineage>
</organism>
<sequence length="82" mass="9063">MASQRNERDVIMEPVPAVDVMDDDLGRVASDWRPRVVIAGVVRAFGRSIGLLGRVGDGEPYPIVAEDHEIKKYLEAQSSNKN</sequence>
<accession>A0A0G1PAS7</accession>
<dbReference type="EMBL" id="LCKS01000013">
    <property type="protein sequence ID" value="KKU02488.1"/>
    <property type="molecule type" value="Genomic_DNA"/>
</dbReference>
<reference evidence="1 2" key="1">
    <citation type="journal article" date="2015" name="Nature">
        <title>rRNA introns, odd ribosomes, and small enigmatic genomes across a large radiation of phyla.</title>
        <authorList>
            <person name="Brown C.T."/>
            <person name="Hug L.A."/>
            <person name="Thomas B.C."/>
            <person name="Sharon I."/>
            <person name="Castelle C.J."/>
            <person name="Singh A."/>
            <person name="Wilkins M.J."/>
            <person name="Williams K.H."/>
            <person name="Banfield J.F."/>
        </authorList>
    </citation>
    <scope>NUCLEOTIDE SEQUENCE [LARGE SCALE GENOMIC DNA]</scope>
</reference>
<gene>
    <name evidence="1" type="ORF">UX05_C0013G0011</name>
</gene>
<dbReference type="Proteomes" id="UP000034264">
    <property type="component" value="Unassembled WGS sequence"/>
</dbReference>
<dbReference type="AlphaFoldDB" id="A0A0G1PAS7"/>
<comment type="caution">
    <text evidence="1">The sequence shown here is derived from an EMBL/GenBank/DDBJ whole genome shotgun (WGS) entry which is preliminary data.</text>
</comment>
<name>A0A0G1PAS7_9BACT</name>
<evidence type="ECO:0000313" key="2">
    <source>
        <dbReference type="Proteomes" id="UP000034264"/>
    </source>
</evidence>
<proteinExistence type="predicted"/>
<evidence type="ECO:0000313" key="1">
    <source>
        <dbReference type="EMBL" id="KKU02488.1"/>
    </source>
</evidence>
<protein>
    <submittedName>
        <fullName evidence="1">Uncharacterized protein</fullName>
    </submittedName>
</protein>